<name>L7FJF0_ENTIV</name>
<dbReference type="EMBL" id="KB207188">
    <property type="protein sequence ID" value="ELP83986.1"/>
    <property type="molecule type" value="Genomic_DNA"/>
</dbReference>
<dbReference type="GeneID" id="14882959"/>
<dbReference type="AlphaFoldDB" id="L7FJF0"/>
<dbReference type="OrthoDB" id="7692063at2759"/>
<dbReference type="RefSeq" id="XP_004183332.1">
    <property type="nucleotide sequence ID" value="XM_004183284.1"/>
</dbReference>
<dbReference type="Proteomes" id="UP000014680">
    <property type="component" value="Unassembled WGS sequence"/>
</dbReference>
<protein>
    <recommendedName>
        <fullName evidence="1">Helitron helicase-like domain-containing protein</fullName>
    </recommendedName>
</protein>
<dbReference type="VEuPathDB" id="AmoebaDB:EIN_124670"/>
<accession>L7FJF0</accession>
<reference evidence="2 3" key="1">
    <citation type="submission" date="2012-10" db="EMBL/GenBank/DDBJ databases">
        <authorList>
            <person name="Zafar N."/>
            <person name="Inman J."/>
            <person name="Hall N."/>
            <person name="Lorenzi H."/>
            <person name="Caler E."/>
        </authorList>
    </citation>
    <scope>NUCLEOTIDE SEQUENCE [LARGE SCALE GENOMIC DNA]</scope>
    <source>
        <strain evidence="2 3">IP1</strain>
    </source>
</reference>
<organism evidence="2 3">
    <name type="scientific">Entamoeba invadens IP1</name>
    <dbReference type="NCBI Taxonomy" id="370355"/>
    <lineage>
        <taxon>Eukaryota</taxon>
        <taxon>Amoebozoa</taxon>
        <taxon>Evosea</taxon>
        <taxon>Archamoebae</taxon>
        <taxon>Mastigamoebida</taxon>
        <taxon>Entamoebidae</taxon>
        <taxon>Entamoeba</taxon>
    </lineage>
</organism>
<evidence type="ECO:0000259" key="1">
    <source>
        <dbReference type="Pfam" id="PF14214"/>
    </source>
</evidence>
<sequence>MLQYYSSLFSVIDDGSEILHMYRLTQQFIVDAFLRIETNNLNYIKSHQPKLKSELYCELQDQMNDGNNNKEAKGKRVILPSTFPNSPRNMHQKCADAMSIFFTLWTSLSFH</sequence>
<dbReference type="Pfam" id="PF14214">
    <property type="entry name" value="Helitron_like_N"/>
    <property type="match status" value="1"/>
</dbReference>
<evidence type="ECO:0000313" key="2">
    <source>
        <dbReference type="EMBL" id="ELP83986.1"/>
    </source>
</evidence>
<evidence type="ECO:0000313" key="3">
    <source>
        <dbReference type="Proteomes" id="UP000014680"/>
    </source>
</evidence>
<keyword evidence="3" id="KW-1185">Reference proteome</keyword>
<dbReference type="PANTHER" id="PTHR45786">
    <property type="entry name" value="DNA BINDING PROTEIN-LIKE"/>
    <property type="match status" value="1"/>
</dbReference>
<dbReference type="PANTHER" id="PTHR45786:SF80">
    <property type="entry name" value="HELITRON HELICASE-LIKE DOMAIN-CONTAINING PROTEIN"/>
    <property type="match status" value="1"/>
</dbReference>
<dbReference type="InterPro" id="IPR025476">
    <property type="entry name" value="Helitron_helicase-like"/>
</dbReference>
<gene>
    <name evidence="2" type="ORF">EIN_124670</name>
</gene>
<feature type="domain" description="Helitron helicase-like" evidence="1">
    <location>
        <begin position="16"/>
        <end position="105"/>
    </location>
</feature>
<proteinExistence type="predicted"/>
<dbReference type="KEGG" id="eiv:EIN_124670"/>